<reference evidence="2 3" key="1">
    <citation type="submission" date="2020-03" db="EMBL/GenBank/DDBJ databases">
        <authorList>
            <person name="Wang L."/>
            <person name="He N."/>
            <person name="Li Y."/>
            <person name="Fang Y."/>
            <person name="Zhang F."/>
        </authorList>
    </citation>
    <scope>NUCLEOTIDE SEQUENCE [LARGE SCALE GENOMIC DNA]</scope>
    <source>
        <strain evidence="2 3">36D10-4-7</strain>
    </source>
</reference>
<protein>
    <submittedName>
        <fullName evidence="2">Uncharacterized protein</fullName>
    </submittedName>
</protein>
<dbReference type="RefSeq" id="WP_168134602.1">
    <property type="nucleotide sequence ID" value="NZ_JAAVJH010000005.1"/>
</dbReference>
<dbReference type="Proteomes" id="UP000732399">
    <property type="component" value="Unassembled WGS sequence"/>
</dbReference>
<name>A0ABX1CQ51_9SPHN</name>
<organism evidence="2 3">
    <name type="scientific">Sphingomonas corticis</name>
    <dbReference type="NCBI Taxonomy" id="2722791"/>
    <lineage>
        <taxon>Bacteria</taxon>
        <taxon>Pseudomonadati</taxon>
        <taxon>Pseudomonadota</taxon>
        <taxon>Alphaproteobacteria</taxon>
        <taxon>Sphingomonadales</taxon>
        <taxon>Sphingomonadaceae</taxon>
        <taxon>Sphingomonas</taxon>
    </lineage>
</organism>
<comment type="caution">
    <text evidence="2">The sequence shown here is derived from an EMBL/GenBank/DDBJ whole genome shotgun (WGS) entry which is preliminary data.</text>
</comment>
<proteinExistence type="predicted"/>
<keyword evidence="1" id="KW-0472">Membrane</keyword>
<keyword evidence="3" id="KW-1185">Reference proteome</keyword>
<evidence type="ECO:0000313" key="3">
    <source>
        <dbReference type="Proteomes" id="UP000732399"/>
    </source>
</evidence>
<evidence type="ECO:0000256" key="1">
    <source>
        <dbReference type="SAM" id="Phobius"/>
    </source>
</evidence>
<gene>
    <name evidence="2" type="ORF">HBH26_10860</name>
</gene>
<evidence type="ECO:0000313" key="2">
    <source>
        <dbReference type="EMBL" id="NJR79088.1"/>
    </source>
</evidence>
<keyword evidence="1" id="KW-0812">Transmembrane</keyword>
<feature type="transmembrane region" description="Helical" evidence="1">
    <location>
        <begin position="33"/>
        <end position="53"/>
    </location>
</feature>
<accession>A0ABX1CQ51</accession>
<keyword evidence="1" id="KW-1133">Transmembrane helix</keyword>
<dbReference type="EMBL" id="JAAVJH010000005">
    <property type="protein sequence ID" value="NJR79088.1"/>
    <property type="molecule type" value="Genomic_DNA"/>
</dbReference>
<sequence>MSDDVGQALIYALLLILPLSALAARRLPLSTTVRYALAWGAIFLLATIVVASFT</sequence>